<evidence type="ECO:0000313" key="3">
    <source>
        <dbReference type="Proteomes" id="UP000277204"/>
    </source>
</evidence>
<evidence type="ECO:0000313" key="2">
    <source>
        <dbReference type="EMBL" id="VDP53669.1"/>
    </source>
</evidence>
<reference evidence="2 3" key="1">
    <citation type="submission" date="2018-11" db="EMBL/GenBank/DDBJ databases">
        <authorList>
            <consortium name="Pathogen Informatics"/>
        </authorList>
    </citation>
    <scope>NUCLEOTIDE SEQUENCE [LARGE SCALE GENOMIC DNA]</scope>
    <source>
        <strain evidence="2 3">Zambia</strain>
    </source>
</reference>
<keyword evidence="3" id="KW-1185">Reference proteome</keyword>
<organism evidence="2 3">
    <name type="scientific">Schistosoma margrebowiei</name>
    <dbReference type="NCBI Taxonomy" id="48269"/>
    <lineage>
        <taxon>Eukaryota</taxon>
        <taxon>Metazoa</taxon>
        <taxon>Spiralia</taxon>
        <taxon>Lophotrochozoa</taxon>
        <taxon>Platyhelminthes</taxon>
        <taxon>Trematoda</taxon>
        <taxon>Digenea</taxon>
        <taxon>Strigeidida</taxon>
        <taxon>Schistosomatoidea</taxon>
        <taxon>Schistosomatidae</taxon>
        <taxon>Schistosoma</taxon>
    </lineage>
</organism>
<dbReference type="Proteomes" id="UP000277204">
    <property type="component" value="Unassembled WGS sequence"/>
</dbReference>
<dbReference type="Pfam" id="PF20049">
    <property type="entry name" value="DUF6451"/>
    <property type="match status" value="1"/>
</dbReference>
<feature type="region of interest" description="Disordered" evidence="1">
    <location>
        <begin position="204"/>
        <end position="270"/>
    </location>
</feature>
<dbReference type="STRING" id="48269.A0A183N9Q5"/>
<dbReference type="PANTHER" id="PTHR47027:SF25">
    <property type="entry name" value="REVERSE TRANSCRIPTASE DOMAIN-CONTAINING PROTEIN"/>
    <property type="match status" value="1"/>
</dbReference>
<evidence type="ECO:0000256" key="1">
    <source>
        <dbReference type="SAM" id="MobiDB-lite"/>
    </source>
</evidence>
<protein>
    <submittedName>
        <fullName evidence="2">Uncharacterized protein</fullName>
    </submittedName>
</protein>
<dbReference type="PANTHER" id="PTHR47027">
    <property type="entry name" value="REVERSE TRANSCRIPTASE DOMAIN-CONTAINING PROTEIN"/>
    <property type="match status" value="1"/>
</dbReference>
<name>A0A183N9Q5_9TREM</name>
<accession>A0A183N9Q5</accession>
<proteinExistence type="predicted"/>
<gene>
    <name evidence="2" type="ORF">SMRZ_LOCUS25030</name>
</gene>
<dbReference type="InterPro" id="IPR045609">
    <property type="entry name" value="DUF6451"/>
</dbReference>
<dbReference type="AlphaFoldDB" id="A0A183N9Q5"/>
<feature type="compositionally biased region" description="Basic and acidic residues" evidence="1">
    <location>
        <begin position="218"/>
        <end position="251"/>
    </location>
</feature>
<dbReference type="EMBL" id="UZAI01020894">
    <property type="protein sequence ID" value="VDP53669.1"/>
    <property type="molecule type" value="Genomic_DNA"/>
</dbReference>
<sequence>MKTSTSEGKHGIQWTSRMQLDDLDFAHDLALLSQTQQQMQETTSVAAVGLNINKGKSKVLRYNTACTNPITIDGEDLEDVKTFTYLGSIIDEQGGSDADVKARIGKARAAYLQLRNVWSSKQLSTNTKVRIFNTNVKTVLLYGAETWRTTKAITQKIQVFINSCLRKILQICWPDTVSNNLLWERTNQIPEEEEALEVNRTHIEESTQLHHKTSPHMESSRPKEERKTKEHITPGNGNRHEKNEQESDGIRKGGPGQSGLENAGRRSMLH</sequence>